<accession>A0A8H6HRS5</accession>
<proteinExistence type="predicted"/>
<evidence type="ECO:0000313" key="3">
    <source>
        <dbReference type="Proteomes" id="UP000521943"/>
    </source>
</evidence>
<organism evidence="2 3">
    <name type="scientific">Ephemerocybe angulata</name>
    <dbReference type="NCBI Taxonomy" id="980116"/>
    <lineage>
        <taxon>Eukaryota</taxon>
        <taxon>Fungi</taxon>
        <taxon>Dikarya</taxon>
        <taxon>Basidiomycota</taxon>
        <taxon>Agaricomycotina</taxon>
        <taxon>Agaricomycetes</taxon>
        <taxon>Agaricomycetidae</taxon>
        <taxon>Agaricales</taxon>
        <taxon>Agaricineae</taxon>
        <taxon>Psathyrellaceae</taxon>
        <taxon>Ephemerocybe</taxon>
    </lineage>
</organism>
<feature type="region of interest" description="Disordered" evidence="1">
    <location>
        <begin position="348"/>
        <end position="374"/>
    </location>
</feature>
<feature type="region of interest" description="Disordered" evidence="1">
    <location>
        <begin position="299"/>
        <end position="325"/>
    </location>
</feature>
<dbReference type="AlphaFoldDB" id="A0A8H6HRS5"/>
<evidence type="ECO:0000256" key="1">
    <source>
        <dbReference type="SAM" id="MobiDB-lite"/>
    </source>
</evidence>
<protein>
    <submittedName>
        <fullName evidence="2">Uncharacterized protein</fullName>
    </submittedName>
</protein>
<keyword evidence="3" id="KW-1185">Reference proteome</keyword>
<feature type="region of interest" description="Disordered" evidence="1">
    <location>
        <begin position="64"/>
        <end position="133"/>
    </location>
</feature>
<feature type="compositionally biased region" description="Polar residues" evidence="1">
    <location>
        <begin position="360"/>
        <end position="373"/>
    </location>
</feature>
<name>A0A8H6HRS5_9AGAR</name>
<feature type="compositionally biased region" description="Polar residues" evidence="1">
    <location>
        <begin position="97"/>
        <end position="120"/>
    </location>
</feature>
<dbReference type="EMBL" id="JACGCI010000046">
    <property type="protein sequence ID" value="KAF6751993.1"/>
    <property type="molecule type" value="Genomic_DNA"/>
</dbReference>
<evidence type="ECO:0000313" key="2">
    <source>
        <dbReference type="EMBL" id="KAF6751993.1"/>
    </source>
</evidence>
<reference evidence="2 3" key="1">
    <citation type="submission" date="2020-07" db="EMBL/GenBank/DDBJ databases">
        <title>Comparative genomics of pyrophilous fungi reveals a link between fire events and developmental genes.</title>
        <authorList>
            <consortium name="DOE Joint Genome Institute"/>
            <person name="Steindorff A.S."/>
            <person name="Carver A."/>
            <person name="Calhoun S."/>
            <person name="Stillman K."/>
            <person name="Liu H."/>
            <person name="Lipzen A."/>
            <person name="Pangilinan J."/>
            <person name="Labutti K."/>
            <person name="Bruns T.D."/>
            <person name="Grigoriev I.V."/>
        </authorList>
    </citation>
    <scope>NUCLEOTIDE SEQUENCE [LARGE SCALE GENOMIC DNA]</scope>
    <source>
        <strain evidence="2 3">CBS 144469</strain>
    </source>
</reference>
<comment type="caution">
    <text evidence="2">The sequence shown here is derived from an EMBL/GenBank/DDBJ whole genome shotgun (WGS) entry which is preliminary data.</text>
</comment>
<sequence>MSTKSAERELAKPHHGKCRAIVIEDDSALPAILRPARYDCFQYVITKFSVLRPPMYSPMTLTTVRRGPIFGSPSAPGRRARHPSPSAPGPFALLPSTHPSQSSVPNPLWASQDQSGSQPSRRPHTKTPEILGRFGLGKGLRGYLVAAGSSVERWCGGQTPQGAGFSIAVGHLSDLTTMACVSGVRIVKREASVDLRKRRYRGEEQCSMQARYYETWLGGCEKKHTSPGSICAQIQISIDEMLAQGDPHAGSRRGRSVSVAVAVLVRCSRYHTLSVIATAIVASMGPVPNEASRGRMIPHAQQPPLKMPPARTETESRRPTLLQSSAPDVDPALQQRWASGANAVTIQHAPRSAKDHETTAHGTSLPTSPQANMVTPPHAVNIFNESRIPPAPESDVLRTQALATTTAIHVPTTIDM</sequence>
<dbReference type="Proteomes" id="UP000521943">
    <property type="component" value="Unassembled WGS sequence"/>
</dbReference>
<gene>
    <name evidence="2" type="ORF">DFP72DRAFT_1070694</name>
</gene>